<sequence length="85" mass="10038">MVHLTHRDIYYKICHFNSNDRSFVHSCTLIGIVYQKLLKIGKKFAHFDVLFVFDTKKCIEIVTIHIKMDKYDKNCSLLAAILDQF</sequence>
<accession>A0A1S9ZHT2</accession>
<evidence type="ECO:0000313" key="2">
    <source>
        <dbReference type="Proteomes" id="UP000190322"/>
    </source>
</evidence>
<dbReference type="AlphaFoldDB" id="A0A1S9ZHT2"/>
<reference evidence="1 2" key="1">
    <citation type="submission" date="2017-02" db="EMBL/GenBank/DDBJ databases">
        <title>Draft genome sequence of Moraxella canis CCUG 8415A type strain.</title>
        <authorList>
            <person name="Engstrom-Jakobsson H."/>
            <person name="Salva-Serra F."/>
            <person name="Thorell K."/>
            <person name="Gonzales-Siles L."/>
            <person name="Karlsson R."/>
            <person name="Boulund F."/>
            <person name="Engstrand L."/>
            <person name="Moore E."/>
        </authorList>
    </citation>
    <scope>NUCLEOTIDE SEQUENCE [LARGE SCALE GENOMIC DNA]</scope>
    <source>
        <strain evidence="1 2">CCUG 8415A</strain>
    </source>
</reference>
<gene>
    <name evidence="1" type="ORF">B0180_08445</name>
</gene>
<comment type="caution">
    <text evidence="1">The sequence shown here is derived from an EMBL/GenBank/DDBJ whole genome shotgun (WGS) entry which is preliminary data.</text>
</comment>
<name>A0A1S9ZHT2_9GAMM</name>
<proteinExistence type="predicted"/>
<dbReference type="Proteomes" id="UP000190322">
    <property type="component" value="Unassembled WGS sequence"/>
</dbReference>
<protein>
    <submittedName>
        <fullName evidence="1">Uncharacterized protein</fullName>
    </submittedName>
</protein>
<organism evidence="1 2">
    <name type="scientific">Moraxella canis</name>
    <dbReference type="NCBI Taxonomy" id="90239"/>
    <lineage>
        <taxon>Bacteria</taxon>
        <taxon>Pseudomonadati</taxon>
        <taxon>Pseudomonadota</taxon>
        <taxon>Gammaproteobacteria</taxon>
        <taxon>Moraxellales</taxon>
        <taxon>Moraxellaceae</taxon>
        <taxon>Moraxella</taxon>
    </lineage>
</organism>
<dbReference type="EMBL" id="MUXT01000009">
    <property type="protein sequence ID" value="OOR82897.1"/>
    <property type="molecule type" value="Genomic_DNA"/>
</dbReference>
<evidence type="ECO:0000313" key="1">
    <source>
        <dbReference type="EMBL" id="OOR82897.1"/>
    </source>
</evidence>